<reference evidence="2 3" key="1">
    <citation type="submission" date="2020-02" db="EMBL/GenBank/DDBJ databases">
        <title>Genome sequence of the type strain CCBAU10050 of Rhizobium daejeonense.</title>
        <authorList>
            <person name="Gao J."/>
            <person name="Sun J."/>
        </authorList>
    </citation>
    <scope>NUCLEOTIDE SEQUENCE [LARGE SCALE GENOMIC DNA]</scope>
    <source>
        <strain evidence="2 3">CCBAU10050</strain>
    </source>
</reference>
<accession>A0A6M1RYE3</accession>
<feature type="signal peptide" evidence="1">
    <location>
        <begin position="1"/>
        <end position="19"/>
    </location>
</feature>
<comment type="caution">
    <text evidence="2">The sequence shown here is derived from an EMBL/GenBank/DDBJ whole genome shotgun (WGS) entry which is preliminary data.</text>
</comment>
<keyword evidence="1" id="KW-0732">Signal</keyword>
<evidence type="ECO:0000313" key="3">
    <source>
        <dbReference type="Proteomes" id="UP000477849"/>
    </source>
</evidence>
<dbReference type="AlphaFoldDB" id="A0A6M1RYE3"/>
<evidence type="ECO:0008006" key="4">
    <source>
        <dbReference type="Google" id="ProtNLM"/>
    </source>
</evidence>
<gene>
    <name evidence="2" type="ORF">G6N76_04800</name>
</gene>
<feature type="chain" id="PRO_5026983912" description="DUF3828 domain-containing protein" evidence="1">
    <location>
        <begin position="20"/>
        <end position="173"/>
    </location>
</feature>
<protein>
    <recommendedName>
        <fullName evidence="4">DUF3828 domain-containing protein</fullName>
    </recommendedName>
</protein>
<keyword evidence="3" id="KW-1185">Reference proteome</keyword>
<sequence>MKSKLFAALLVFAAGSAFAADPTAPVKEVINVAAGNWAGETASDDDVFSDDRLKRLFSADFAKAYHEASKHPAYDLPEGETTGSPFDYDPIAGGQDGCNFENIRIEDDGDGQVTALFKNRQCFGDDPAYKEDRVLIFHVQTENGRQVIDDIFPVENGNSSSSIKNDLKAIAAQ</sequence>
<organism evidence="2 3">
    <name type="scientific">Rhizobium daejeonense</name>
    <dbReference type="NCBI Taxonomy" id="240521"/>
    <lineage>
        <taxon>Bacteria</taxon>
        <taxon>Pseudomonadati</taxon>
        <taxon>Pseudomonadota</taxon>
        <taxon>Alphaproteobacteria</taxon>
        <taxon>Hyphomicrobiales</taxon>
        <taxon>Rhizobiaceae</taxon>
        <taxon>Rhizobium/Agrobacterium group</taxon>
        <taxon>Rhizobium</taxon>
    </lineage>
</organism>
<name>A0A6M1RYE3_9HYPH</name>
<proteinExistence type="predicted"/>
<evidence type="ECO:0000313" key="2">
    <source>
        <dbReference type="EMBL" id="NGO62981.1"/>
    </source>
</evidence>
<dbReference type="RefSeq" id="WP_163899470.1">
    <property type="nucleotide sequence ID" value="NZ_CP048427.1"/>
</dbReference>
<evidence type="ECO:0000256" key="1">
    <source>
        <dbReference type="SAM" id="SignalP"/>
    </source>
</evidence>
<dbReference type="Proteomes" id="UP000477849">
    <property type="component" value="Unassembled WGS sequence"/>
</dbReference>
<dbReference type="EMBL" id="JAAKZH010000001">
    <property type="protein sequence ID" value="NGO62981.1"/>
    <property type="molecule type" value="Genomic_DNA"/>
</dbReference>